<keyword evidence="14" id="KW-1185">Reference proteome</keyword>
<dbReference type="PANTHER" id="PTHR11447">
    <property type="entry name" value="CELLULAR TUMOR ANTIGEN P53"/>
    <property type="match status" value="1"/>
</dbReference>
<evidence type="ECO:0000256" key="1">
    <source>
        <dbReference type="ARBA" id="ARBA00004123"/>
    </source>
</evidence>
<keyword evidence="7" id="KW-0238">DNA-binding</keyword>
<evidence type="ECO:0000313" key="14">
    <source>
        <dbReference type="Proteomes" id="UP001378592"/>
    </source>
</evidence>
<evidence type="ECO:0000259" key="12">
    <source>
        <dbReference type="Pfam" id="PF00870"/>
    </source>
</evidence>
<dbReference type="GO" id="GO:0046872">
    <property type="term" value="F:metal ion binding"/>
    <property type="evidence" value="ECO:0007669"/>
    <property type="project" value="UniProtKB-KW"/>
</dbReference>
<evidence type="ECO:0000256" key="5">
    <source>
        <dbReference type="ARBA" id="ARBA00022833"/>
    </source>
</evidence>
<feature type="binding site" evidence="11">
    <location>
        <position position="162"/>
    </location>
    <ligand>
        <name>Zn(2+)</name>
        <dbReference type="ChEBI" id="CHEBI:29105"/>
    </ligand>
</feature>
<evidence type="ECO:0000256" key="2">
    <source>
        <dbReference type="ARBA" id="ARBA00006167"/>
    </source>
</evidence>
<comment type="cofactor">
    <cofactor evidence="11">
        <name>Zn(2+)</name>
        <dbReference type="ChEBI" id="CHEBI:29105"/>
    </cofactor>
    <text evidence="11">Binds 1 zinc ion per subunit.</text>
</comment>
<comment type="similarity">
    <text evidence="2">Belongs to the p53 family.</text>
</comment>
<keyword evidence="8" id="KW-0010">Activator</keyword>
<proteinExistence type="inferred from homology"/>
<keyword evidence="6" id="KW-0805">Transcription regulation</keyword>
<feature type="domain" description="p53 DNA-binding" evidence="12">
    <location>
        <begin position="91"/>
        <end position="274"/>
    </location>
</feature>
<dbReference type="InterPro" id="IPR002117">
    <property type="entry name" value="p53_tumour_suppressor"/>
</dbReference>
<evidence type="ECO:0000256" key="9">
    <source>
        <dbReference type="ARBA" id="ARBA00023163"/>
    </source>
</evidence>
<keyword evidence="5 11" id="KW-0862">Zinc</keyword>
<dbReference type="GO" id="GO:0005634">
    <property type="term" value="C:nucleus"/>
    <property type="evidence" value="ECO:0007669"/>
    <property type="project" value="UniProtKB-SubCell"/>
</dbReference>
<dbReference type="Gene3D" id="2.60.40.720">
    <property type="match status" value="1"/>
</dbReference>
<dbReference type="GO" id="GO:0000978">
    <property type="term" value="F:RNA polymerase II cis-regulatory region sequence-specific DNA binding"/>
    <property type="evidence" value="ECO:0007669"/>
    <property type="project" value="TreeGrafter"/>
</dbReference>
<protein>
    <recommendedName>
        <fullName evidence="12">p53 DNA-binding domain-containing protein</fullName>
    </recommendedName>
</protein>
<dbReference type="Pfam" id="PF00870">
    <property type="entry name" value="P53"/>
    <property type="match status" value="1"/>
</dbReference>
<evidence type="ECO:0000256" key="7">
    <source>
        <dbReference type="ARBA" id="ARBA00023125"/>
    </source>
</evidence>
<keyword evidence="10" id="KW-0539">Nucleus</keyword>
<feature type="binding site" evidence="11">
    <location>
        <position position="225"/>
    </location>
    <ligand>
        <name>Zn(2+)</name>
        <dbReference type="ChEBI" id="CHEBI:29105"/>
    </ligand>
</feature>
<organism evidence="13 14">
    <name type="scientific">Gryllus longicercus</name>
    <dbReference type="NCBI Taxonomy" id="2509291"/>
    <lineage>
        <taxon>Eukaryota</taxon>
        <taxon>Metazoa</taxon>
        <taxon>Ecdysozoa</taxon>
        <taxon>Arthropoda</taxon>
        <taxon>Hexapoda</taxon>
        <taxon>Insecta</taxon>
        <taxon>Pterygota</taxon>
        <taxon>Neoptera</taxon>
        <taxon>Polyneoptera</taxon>
        <taxon>Orthoptera</taxon>
        <taxon>Ensifera</taxon>
        <taxon>Gryllidea</taxon>
        <taxon>Grylloidea</taxon>
        <taxon>Gryllidae</taxon>
        <taxon>Gryllinae</taxon>
        <taxon>Gryllus</taxon>
    </lineage>
</organism>
<evidence type="ECO:0000256" key="6">
    <source>
        <dbReference type="ARBA" id="ARBA00023015"/>
    </source>
</evidence>
<evidence type="ECO:0000256" key="10">
    <source>
        <dbReference type="ARBA" id="ARBA00023242"/>
    </source>
</evidence>
<dbReference type="GO" id="GO:0006915">
    <property type="term" value="P:apoptotic process"/>
    <property type="evidence" value="ECO:0007669"/>
    <property type="project" value="UniProtKB-KW"/>
</dbReference>
<feature type="binding site" evidence="11">
    <location>
        <position position="165"/>
    </location>
    <ligand>
        <name>Zn(2+)</name>
        <dbReference type="ChEBI" id="CHEBI:29105"/>
    </ligand>
</feature>
<comment type="caution">
    <text evidence="13">The sequence shown here is derived from an EMBL/GenBank/DDBJ whole genome shotgun (WGS) entry which is preliminary data.</text>
</comment>
<evidence type="ECO:0000256" key="4">
    <source>
        <dbReference type="ARBA" id="ARBA00022723"/>
    </source>
</evidence>
<dbReference type="InterPro" id="IPR008967">
    <property type="entry name" value="p53-like_TF_DNA-bd_sf"/>
</dbReference>
<evidence type="ECO:0000256" key="11">
    <source>
        <dbReference type="PIRSR" id="PIRSR602117-1"/>
    </source>
</evidence>
<evidence type="ECO:0000313" key="13">
    <source>
        <dbReference type="EMBL" id="KAK7865636.1"/>
    </source>
</evidence>
<dbReference type="PRINTS" id="PR00386">
    <property type="entry name" value="P53SUPPRESSR"/>
</dbReference>
<dbReference type="AlphaFoldDB" id="A0AAN9Z5S2"/>
<dbReference type="GO" id="GO:0000981">
    <property type="term" value="F:DNA-binding transcription factor activity, RNA polymerase II-specific"/>
    <property type="evidence" value="ECO:0007669"/>
    <property type="project" value="TreeGrafter"/>
</dbReference>
<sequence length="350" mass="39890">MDNRSRDSPNLNQCTLDFAGPSANEIDLLLKSEQLYGVEDFFGDQAIYFAEPGLQISPFEDLPDSTSPQQNPAMPFVPLPISTSAHPSMVDYPGPYHFEVEVPKSEVKVKWEHSVTLNKLFVAMNTNIPFKIKVNPVEPELYVRVLPIYLAQDSFAEAVKRCPSHMSNLERSNQDFPHVEHIIRCLHNSASYQKNLQSGRCSVVVPIEPPQPGSDGFIVQYTFMCKNSCGLGMNRRSTAIIFTLERQNGEVIGRKIINLRSCSSPRRDRIKEEQVKNVDNEMHCSQIVGGLEDQKIQRGKTSKWSSESFEVRTPKKFLKIVREMILMDKTHKDLTVEENKFLEEVNKHLH</sequence>
<name>A0AAN9Z5S2_9ORTH</name>
<dbReference type="SUPFAM" id="SSF49417">
    <property type="entry name" value="p53-like transcription factors"/>
    <property type="match status" value="1"/>
</dbReference>
<keyword evidence="3" id="KW-0053">Apoptosis</keyword>
<comment type="subcellular location">
    <subcellularLocation>
        <location evidence="1">Nucleus</location>
    </subcellularLocation>
</comment>
<dbReference type="EMBL" id="JAZDUA010000169">
    <property type="protein sequence ID" value="KAK7865636.1"/>
    <property type="molecule type" value="Genomic_DNA"/>
</dbReference>
<feature type="binding site" evidence="11">
    <location>
        <position position="229"/>
    </location>
    <ligand>
        <name>Zn(2+)</name>
        <dbReference type="ChEBI" id="CHEBI:29105"/>
    </ligand>
</feature>
<evidence type="ECO:0000256" key="8">
    <source>
        <dbReference type="ARBA" id="ARBA00023159"/>
    </source>
</evidence>
<dbReference type="CDD" id="cd08367">
    <property type="entry name" value="P53"/>
    <property type="match status" value="1"/>
</dbReference>
<reference evidence="13 14" key="1">
    <citation type="submission" date="2024-03" db="EMBL/GenBank/DDBJ databases">
        <title>The genome assembly and annotation of the cricket Gryllus longicercus Weissman &amp; Gray.</title>
        <authorList>
            <person name="Szrajer S."/>
            <person name="Gray D."/>
            <person name="Ylla G."/>
        </authorList>
    </citation>
    <scope>NUCLEOTIDE SEQUENCE [LARGE SCALE GENOMIC DNA]</scope>
    <source>
        <strain evidence="13">DAG 2021-001</strain>
        <tissue evidence="13">Whole body minus gut</tissue>
    </source>
</reference>
<keyword evidence="4 11" id="KW-0479">Metal-binding</keyword>
<dbReference type="InterPro" id="IPR011615">
    <property type="entry name" value="p53_DNA-bd"/>
</dbReference>
<keyword evidence="9" id="KW-0804">Transcription</keyword>
<accession>A0AAN9Z5S2</accession>
<dbReference type="Proteomes" id="UP001378592">
    <property type="component" value="Unassembled WGS sequence"/>
</dbReference>
<evidence type="ECO:0000256" key="3">
    <source>
        <dbReference type="ARBA" id="ARBA00022703"/>
    </source>
</evidence>
<dbReference type="InterPro" id="IPR012346">
    <property type="entry name" value="p53/RUNT-type_TF_DNA-bd_sf"/>
</dbReference>
<gene>
    <name evidence="13" type="ORF">R5R35_006893</name>
</gene>
<dbReference type="PANTHER" id="PTHR11447:SF16">
    <property type="entry name" value="P53 PROTEIN LONG FORM VARIANT 1"/>
    <property type="match status" value="1"/>
</dbReference>